<evidence type="ECO:0000313" key="2">
    <source>
        <dbReference type="Proteomes" id="UP000887013"/>
    </source>
</evidence>
<dbReference type="EMBL" id="BMAW01050861">
    <property type="protein sequence ID" value="GFS77333.1"/>
    <property type="molecule type" value="Genomic_DNA"/>
</dbReference>
<dbReference type="PANTHER" id="PTHR47331:SF2">
    <property type="match status" value="1"/>
</dbReference>
<dbReference type="OrthoDB" id="6434642at2759"/>
<dbReference type="Proteomes" id="UP000887013">
    <property type="component" value="Unassembled WGS sequence"/>
</dbReference>
<keyword evidence="2" id="KW-1185">Reference proteome</keyword>
<proteinExistence type="predicted"/>
<gene>
    <name evidence="1" type="primary">AVEN_203577_1</name>
    <name evidence="1" type="ORF">NPIL_373001</name>
</gene>
<dbReference type="PANTHER" id="PTHR47331">
    <property type="entry name" value="PHD-TYPE DOMAIN-CONTAINING PROTEIN"/>
    <property type="match status" value="1"/>
</dbReference>
<evidence type="ECO:0000313" key="1">
    <source>
        <dbReference type="EMBL" id="GFS77333.1"/>
    </source>
</evidence>
<comment type="caution">
    <text evidence="1">The sequence shown here is derived from an EMBL/GenBank/DDBJ whole genome shotgun (WGS) entry which is preliminary data.</text>
</comment>
<organism evidence="1 2">
    <name type="scientific">Nephila pilipes</name>
    <name type="common">Giant wood spider</name>
    <name type="synonym">Nephila maculata</name>
    <dbReference type="NCBI Taxonomy" id="299642"/>
    <lineage>
        <taxon>Eukaryota</taxon>
        <taxon>Metazoa</taxon>
        <taxon>Ecdysozoa</taxon>
        <taxon>Arthropoda</taxon>
        <taxon>Chelicerata</taxon>
        <taxon>Arachnida</taxon>
        <taxon>Araneae</taxon>
        <taxon>Araneomorphae</taxon>
        <taxon>Entelegynae</taxon>
        <taxon>Araneoidea</taxon>
        <taxon>Nephilidae</taxon>
        <taxon>Nephila</taxon>
    </lineage>
</organism>
<protein>
    <submittedName>
        <fullName evidence="1">Integrase catalytic domain-containing protein</fullName>
    </submittedName>
</protein>
<sequence length="140" mass="16081">MEVSYLSAGKQLPSNNELIPLTLCYDNSRKIRVGGRLKNSILPELQKHPILLSKSNHAVNLIITNYQLKLLRDGPQLLQAALGEKFWSFSVRDAVRKVLRRCIPRFRNHPRFTKQIMGYLPEFEPLLYSNELVLTSPAHS</sequence>
<reference evidence="1" key="1">
    <citation type="submission" date="2020-08" db="EMBL/GenBank/DDBJ databases">
        <title>Multicomponent nature underlies the extraordinary mechanical properties of spider dragline silk.</title>
        <authorList>
            <person name="Kono N."/>
            <person name="Nakamura H."/>
            <person name="Mori M."/>
            <person name="Yoshida Y."/>
            <person name="Ohtoshi R."/>
            <person name="Malay A.D."/>
            <person name="Moran D.A.P."/>
            <person name="Tomita M."/>
            <person name="Numata K."/>
            <person name="Arakawa K."/>
        </authorList>
    </citation>
    <scope>NUCLEOTIDE SEQUENCE</scope>
</reference>
<dbReference type="AlphaFoldDB" id="A0A8X6MTM9"/>
<name>A0A8X6MTM9_NEPPI</name>
<accession>A0A8X6MTM9</accession>